<dbReference type="RefSeq" id="WP_284100667.1">
    <property type="nucleotide sequence ID" value="NZ_JARRAF010000009.1"/>
</dbReference>
<proteinExistence type="inferred from homology"/>
<dbReference type="GO" id="GO:0016787">
    <property type="term" value="F:hydrolase activity"/>
    <property type="evidence" value="ECO:0007669"/>
    <property type="project" value="UniProtKB-KW"/>
</dbReference>
<evidence type="ECO:0000313" key="5">
    <source>
        <dbReference type="EMBL" id="MDK2124355.1"/>
    </source>
</evidence>
<dbReference type="InterPro" id="IPR052046">
    <property type="entry name" value="GH57_Enzymes"/>
</dbReference>
<evidence type="ECO:0000259" key="4">
    <source>
        <dbReference type="Pfam" id="PF03065"/>
    </source>
</evidence>
<dbReference type="PANTHER" id="PTHR36306:SF1">
    <property type="entry name" value="ALPHA-AMYLASE-RELATED"/>
    <property type="match status" value="1"/>
</dbReference>
<comment type="similarity">
    <text evidence="1 3">Belongs to the glycosyl hydrolase 57 family.</text>
</comment>
<sequence>MTHPATPPLSFLWHFHQPDYRDAAGGFRQPWVYLHAIKDYADMAWHLEQHAGVRVGVNFSSVLLVQLQDYGQQAALGPWRDPLLQALARPAGQLLTGAQREHLADQCLRIKRETMVHPYPAYRKLEALFEPLALVGPAALAGLPEQTFDDLLFWYHLAWLGESVRRHDARVQAWLAQARDFSPEQRQDLLCLLADLITGILPRYRALAERGQVELSCTPYSHPLAPLMLDFAAAHAQSPEVPLPQTVAYPGGEERVRWQIRQALATHEACFGMRPIGMWPAEAAVSEAFVRIAGEEGIRWVASNQSVLAASRLPPDWGAERAVLHAWQLAEGSPVLFFRHEAISERFGFEYSQRKPAEAVADFQRLVGKATAEGGHVCVILDGENAWEHYPANAYDFFDALYSAVAKTSSLQTAPLAERNLPAQTLGGLTAGSWAQGGFSLWIGDSMRNRAWDLLCEVKQAFDTAVTAGVLAGPALLRAEMLLARAESSDWFWWLGFDAPASAVASFDQDYRDSLADLWVLLGQAVPATLAQPLSRAGQQQRVQFDLHARAQVLSQTQKATLSAQLPEGRPEWVLGQTAGELDAILNGLRLNAWCFVLPALADLHQAAGDIFKYSEIKIALEKAHLRFFEGEAKLVSGALYPGLLVVGLDSSAAAHLARRFGLPAVMAGQTGRASELVWDE</sequence>
<dbReference type="InterPro" id="IPR011330">
    <property type="entry name" value="Glyco_hydro/deAcase_b/a-brl"/>
</dbReference>
<organism evidence="5 6">
    <name type="scientific">Parachitinimonas caeni</name>
    <dbReference type="NCBI Taxonomy" id="3031301"/>
    <lineage>
        <taxon>Bacteria</taxon>
        <taxon>Pseudomonadati</taxon>
        <taxon>Pseudomonadota</taxon>
        <taxon>Betaproteobacteria</taxon>
        <taxon>Neisseriales</taxon>
        <taxon>Chitinibacteraceae</taxon>
        <taxon>Parachitinimonas</taxon>
    </lineage>
</organism>
<feature type="domain" description="Glycoside hydrolase family 57 N-terminal" evidence="4">
    <location>
        <begin position="10"/>
        <end position="413"/>
    </location>
</feature>
<gene>
    <name evidence="5" type="ORF">PZA18_09860</name>
</gene>
<dbReference type="EMBL" id="JARRAF010000009">
    <property type="protein sequence ID" value="MDK2124355.1"/>
    <property type="molecule type" value="Genomic_DNA"/>
</dbReference>
<dbReference type="Pfam" id="PF03065">
    <property type="entry name" value="Glyco_hydro_57"/>
    <property type="match status" value="1"/>
</dbReference>
<keyword evidence="5" id="KW-0378">Hydrolase</keyword>
<dbReference type="InterPro" id="IPR027291">
    <property type="entry name" value="Glyco_hydro_38_N_sf"/>
</dbReference>
<dbReference type="Gene3D" id="3.20.110.10">
    <property type="entry name" value="Glycoside hydrolase 38, N terminal domain"/>
    <property type="match status" value="1"/>
</dbReference>
<dbReference type="Proteomes" id="UP001172778">
    <property type="component" value="Unassembled WGS sequence"/>
</dbReference>
<comment type="caution">
    <text evidence="5">The sequence shown here is derived from an EMBL/GenBank/DDBJ whole genome shotgun (WGS) entry which is preliminary data.</text>
</comment>
<evidence type="ECO:0000256" key="3">
    <source>
        <dbReference type="RuleBase" id="RU361196"/>
    </source>
</evidence>
<name>A0ABT7DWB7_9NEIS</name>
<evidence type="ECO:0000313" key="6">
    <source>
        <dbReference type="Proteomes" id="UP001172778"/>
    </source>
</evidence>
<dbReference type="SUPFAM" id="SSF88713">
    <property type="entry name" value="Glycoside hydrolase/deacetylase"/>
    <property type="match status" value="1"/>
</dbReference>
<accession>A0ABT7DWB7</accession>
<reference evidence="5" key="1">
    <citation type="submission" date="2023-03" db="EMBL/GenBank/DDBJ databases">
        <title>Chitinimonas shenzhenensis gen. nov., sp. nov., a novel member of family Burkholderiaceae isolated from activated sludge collected in Shen Zhen, China.</title>
        <authorList>
            <person name="Wang X."/>
        </authorList>
    </citation>
    <scope>NUCLEOTIDE SEQUENCE</scope>
    <source>
        <strain evidence="5">DQS-5</strain>
    </source>
</reference>
<dbReference type="CDD" id="cd10796">
    <property type="entry name" value="GH57N_APU"/>
    <property type="match status" value="1"/>
</dbReference>
<dbReference type="InterPro" id="IPR004300">
    <property type="entry name" value="Glyco_hydro_57_N"/>
</dbReference>
<evidence type="ECO:0000256" key="1">
    <source>
        <dbReference type="ARBA" id="ARBA00006821"/>
    </source>
</evidence>
<dbReference type="PANTHER" id="PTHR36306">
    <property type="entry name" value="ALPHA-AMYLASE-RELATED-RELATED"/>
    <property type="match status" value="1"/>
</dbReference>
<keyword evidence="6" id="KW-1185">Reference proteome</keyword>
<evidence type="ECO:0000256" key="2">
    <source>
        <dbReference type="ARBA" id="ARBA00023277"/>
    </source>
</evidence>
<protein>
    <submittedName>
        <fullName evidence="5">Glycoside hydrolase family 57 protein</fullName>
    </submittedName>
</protein>
<keyword evidence="2 3" id="KW-0119">Carbohydrate metabolism</keyword>